<accession>A0ACB8CEU6</accession>
<organism evidence="1 2">
    <name type="scientific">Dermacentor silvarum</name>
    <name type="common">Tick</name>
    <dbReference type="NCBI Taxonomy" id="543639"/>
    <lineage>
        <taxon>Eukaryota</taxon>
        <taxon>Metazoa</taxon>
        <taxon>Ecdysozoa</taxon>
        <taxon>Arthropoda</taxon>
        <taxon>Chelicerata</taxon>
        <taxon>Arachnida</taxon>
        <taxon>Acari</taxon>
        <taxon>Parasitiformes</taxon>
        <taxon>Ixodida</taxon>
        <taxon>Ixodoidea</taxon>
        <taxon>Ixodidae</taxon>
        <taxon>Rhipicephalinae</taxon>
        <taxon>Dermacentor</taxon>
    </lineage>
</organism>
<sequence>MMTSRCAACGALEYKIIRKVYIVESACSSSMIGGGLQPEPIDERLSQIEAAIHLSERVDNPYDSDQPLSTAPGDRVADIFARITQSNVEDSDSEGDSSDSDEECDAVKEKCKKSVNWVKNSFNPGDISWIPNPKKNQVPAEAIQYFMKYVPDSAFGRLAECSNLYYLRTTGAELSTTPQELRVFFGIMMYMAVLKFPRIRLFKLRTAVHITNASGPAANNTDKFWKNMK</sequence>
<gene>
    <name evidence="1" type="ORF">HPB49_011920</name>
</gene>
<comment type="caution">
    <text evidence="1">The sequence shown here is derived from an EMBL/GenBank/DDBJ whole genome shotgun (WGS) entry which is preliminary data.</text>
</comment>
<keyword evidence="2" id="KW-1185">Reference proteome</keyword>
<evidence type="ECO:0000313" key="2">
    <source>
        <dbReference type="Proteomes" id="UP000821865"/>
    </source>
</evidence>
<dbReference type="EMBL" id="CM023476">
    <property type="protein sequence ID" value="KAH7941305.1"/>
    <property type="molecule type" value="Genomic_DNA"/>
</dbReference>
<evidence type="ECO:0000313" key="1">
    <source>
        <dbReference type="EMBL" id="KAH7941305.1"/>
    </source>
</evidence>
<dbReference type="Proteomes" id="UP000821865">
    <property type="component" value="Chromosome 7"/>
</dbReference>
<name>A0ACB8CEU6_DERSI</name>
<reference evidence="1" key="1">
    <citation type="submission" date="2020-05" db="EMBL/GenBank/DDBJ databases">
        <title>Large-scale comparative analyses of tick genomes elucidate their genetic diversity and vector capacities.</title>
        <authorList>
            <person name="Jia N."/>
            <person name="Wang J."/>
            <person name="Shi W."/>
            <person name="Du L."/>
            <person name="Sun Y."/>
            <person name="Zhan W."/>
            <person name="Jiang J."/>
            <person name="Wang Q."/>
            <person name="Zhang B."/>
            <person name="Ji P."/>
            <person name="Sakyi L.B."/>
            <person name="Cui X."/>
            <person name="Yuan T."/>
            <person name="Jiang B."/>
            <person name="Yang W."/>
            <person name="Lam T.T.-Y."/>
            <person name="Chang Q."/>
            <person name="Ding S."/>
            <person name="Wang X."/>
            <person name="Zhu J."/>
            <person name="Ruan X."/>
            <person name="Zhao L."/>
            <person name="Wei J."/>
            <person name="Que T."/>
            <person name="Du C."/>
            <person name="Cheng J."/>
            <person name="Dai P."/>
            <person name="Han X."/>
            <person name="Huang E."/>
            <person name="Gao Y."/>
            <person name="Liu J."/>
            <person name="Shao H."/>
            <person name="Ye R."/>
            <person name="Li L."/>
            <person name="Wei W."/>
            <person name="Wang X."/>
            <person name="Wang C."/>
            <person name="Yang T."/>
            <person name="Huo Q."/>
            <person name="Li W."/>
            <person name="Guo W."/>
            <person name="Chen H."/>
            <person name="Zhou L."/>
            <person name="Ni X."/>
            <person name="Tian J."/>
            <person name="Zhou Y."/>
            <person name="Sheng Y."/>
            <person name="Liu T."/>
            <person name="Pan Y."/>
            <person name="Xia L."/>
            <person name="Li J."/>
            <person name="Zhao F."/>
            <person name="Cao W."/>
        </authorList>
    </citation>
    <scope>NUCLEOTIDE SEQUENCE</scope>
    <source>
        <strain evidence="1">Dsil-2018</strain>
    </source>
</reference>
<protein>
    <submittedName>
        <fullName evidence="1">Uncharacterized protein</fullName>
    </submittedName>
</protein>
<proteinExistence type="predicted"/>